<proteinExistence type="predicted"/>
<dbReference type="PROSITE" id="PS50097">
    <property type="entry name" value="BTB"/>
    <property type="match status" value="1"/>
</dbReference>
<protein>
    <recommendedName>
        <fullName evidence="1">BTB domain-containing protein</fullName>
    </recommendedName>
</protein>
<dbReference type="SUPFAM" id="SSF54695">
    <property type="entry name" value="POZ domain"/>
    <property type="match status" value="1"/>
</dbReference>
<dbReference type="Proteomes" id="UP000053558">
    <property type="component" value="Unassembled WGS sequence"/>
</dbReference>
<dbReference type="InterPro" id="IPR000210">
    <property type="entry name" value="BTB/POZ_dom"/>
</dbReference>
<dbReference type="InterPro" id="IPR011333">
    <property type="entry name" value="SKP1/BTB/POZ_sf"/>
</dbReference>
<sequence>MTPPAETSLPPASSPFDHPKADLYLLSADGVYFRVFKLFLSLASPIFESMFELPQPAATDNTAHEFKDGLPVVTVSESSKTLDSFLRFCYPSTLTEDPDLNQLDDVVDVLEASRKYEVSVIEKRLGRVLATPEVLAQDPYKCFAIACRSEMKEEAELAAKYTLRLPLIPPMFPEIDMVTSKQLLVLLTYHSQCTVAVAKLANDCTPWMVAYFSLKGFDWLTDSHGYCPRRKYHQFGSREVPGWWADFMDQILPLVQDRPSPSTVRNFDTQGIIETAQKPSSCNTCPKIVRERLAQCVDLLAEEIEKATSGIKFEMTF</sequence>
<reference evidence="3" key="1">
    <citation type="journal article" date="2012" name="Science">
        <title>The Paleozoic origin of enzymatic lignin decomposition reconstructed from 31 fungal genomes.</title>
        <authorList>
            <person name="Floudas D."/>
            <person name="Binder M."/>
            <person name="Riley R."/>
            <person name="Barry K."/>
            <person name="Blanchette R.A."/>
            <person name="Henrissat B."/>
            <person name="Martinez A.T."/>
            <person name="Otillar R."/>
            <person name="Spatafora J.W."/>
            <person name="Yadav J.S."/>
            <person name="Aerts A."/>
            <person name="Benoit I."/>
            <person name="Boyd A."/>
            <person name="Carlson A."/>
            <person name="Copeland A."/>
            <person name="Coutinho P.M."/>
            <person name="de Vries R.P."/>
            <person name="Ferreira P."/>
            <person name="Findley K."/>
            <person name="Foster B."/>
            <person name="Gaskell J."/>
            <person name="Glotzer D."/>
            <person name="Gorecki P."/>
            <person name="Heitman J."/>
            <person name="Hesse C."/>
            <person name="Hori C."/>
            <person name="Igarashi K."/>
            <person name="Jurgens J.A."/>
            <person name="Kallen N."/>
            <person name="Kersten P."/>
            <person name="Kohler A."/>
            <person name="Kuees U."/>
            <person name="Kumar T.K.A."/>
            <person name="Kuo A."/>
            <person name="LaButti K."/>
            <person name="Larrondo L.F."/>
            <person name="Lindquist E."/>
            <person name="Ling A."/>
            <person name="Lombard V."/>
            <person name="Lucas S."/>
            <person name="Lundell T."/>
            <person name="Martin R."/>
            <person name="McLaughlin D.J."/>
            <person name="Morgenstern I."/>
            <person name="Morin E."/>
            <person name="Murat C."/>
            <person name="Nagy L.G."/>
            <person name="Nolan M."/>
            <person name="Ohm R.A."/>
            <person name="Patyshakuliyeva A."/>
            <person name="Rokas A."/>
            <person name="Ruiz-Duenas F.J."/>
            <person name="Sabat G."/>
            <person name="Salamov A."/>
            <person name="Samejima M."/>
            <person name="Schmutz J."/>
            <person name="Slot J.C."/>
            <person name="St John F."/>
            <person name="Stenlid J."/>
            <person name="Sun H."/>
            <person name="Sun S."/>
            <person name="Syed K."/>
            <person name="Tsang A."/>
            <person name="Wiebenga A."/>
            <person name="Young D."/>
            <person name="Pisabarro A."/>
            <person name="Eastwood D.C."/>
            <person name="Martin F."/>
            <person name="Cullen D."/>
            <person name="Grigoriev I.V."/>
            <person name="Hibbett D.S."/>
        </authorList>
    </citation>
    <scope>NUCLEOTIDE SEQUENCE [LARGE SCALE GENOMIC DNA]</scope>
    <source>
        <strain evidence="3">RWD-64-598 SS2</strain>
    </source>
</reference>
<organism evidence="2 3">
    <name type="scientific">Coniophora puteana (strain RWD-64-598)</name>
    <name type="common">Brown rot fungus</name>
    <dbReference type="NCBI Taxonomy" id="741705"/>
    <lineage>
        <taxon>Eukaryota</taxon>
        <taxon>Fungi</taxon>
        <taxon>Dikarya</taxon>
        <taxon>Basidiomycota</taxon>
        <taxon>Agaricomycotina</taxon>
        <taxon>Agaricomycetes</taxon>
        <taxon>Agaricomycetidae</taxon>
        <taxon>Boletales</taxon>
        <taxon>Coniophorineae</taxon>
        <taxon>Coniophoraceae</taxon>
        <taxon>Coniophora</taxon>
    </lineage>
</organism>
<dbReference type="GeneID" id="19200383"/>
<dbReference type="RefSeq" id="XP_007774510.1">
    <property type="nucleotide sequence ID" value="XM_007776320.1"/>
</dbReference>
<dbReference type="SMART" id="SM00225">
    <property type="entry name" value="BTB"/>
    <property type="match status" value="1"/>
</dbReference>
<dbReference type="EMBL" id="JH711589">
    <property type="protein sequence ID" value="EIW75074.1"/>
    <property type="molecule type" value="Genomic_DNA"/>
</dbReference>
<dbReference type="Pfam" id="PF00651">
    <property type="entry name" value="BTB"/>
    <property type="match status" value="1"/>
</dbReference>
<dbReference type="OrthoDB" id="3164835at2759"/>
<dbReference type="CDD" id="cd18186">
    <property type="entry name" value="BTB_POZ_ZBTB_KLHL-like"/>
    <property type="match status" value="1"/>
</dbReference>
<evidence type="ECO:0000259" key="1">
    <source>
        <dbReference type="PROSITE" id="PS50097"/>
    </source>
</evidence>
<accession>A0A5M3M874</accession>
<evidence type="ECO:0000313" key="2">
    <source>
        <dbReference type="EMBL" id="EIW75074.1"/>
    </source>
</evidence>
<keyword evidence="3" id="KW-1185">Reference proteome</keyword>
<feature type="domain" description="BTB" evidence="1">
    <location>
        <begin position="21"/>
        <end position="98"/>
    </location>
</feature>
<evidence type="ECO:0000313" key="3">
    <source>
        <dbReference type="Proteomes" id="UP000053558"/>
    </source>
</evidence>
<dbReference type="OMA" id="FGWANEA"/>
<dbReference type="Gene3D" id="3.30.710.10">
    <property type="entry name" value="Potassium Channel Kv1.1, Chain A"/>
    <property type="match status" value="1"/>
</dbReference>
<dbReference type="KEGG" id="cput:CONPUDRAFT_132003"/>
<name>A0A5M3M874_CONPW</name>
<dbReference type="AlphaFoldDB" id="A0A5M3M874"/>
<comment type="caution">
    <text evidence="2">The sequence shown here is derived from an EMBL/GenBank/DDBJ whole genome shotgun (WGS) entry which is preliminary data.</text>
</comment>
<gene>
    <name evidence="2" type="ORF">CONPUDRAFT_132003</name>
</gene>